<accession>A0A151Z5I3</accession>
<sequence length="168" mass="19633">MLDTESLFSTTHHSISVHSLENVKAAVDLFSKKENNDNFIIYHFEVNDTFINDLLKLTPESITRIKEQYIDDENYSLLQQNIWVKYQNGILNANITKNVAQNGGCIDISKCEDSQKNKIKEYFQDNGESAYATYLMKRYKFKQENGLIFYVDCVFYTEIERYALFGNC</sequence>
<evidence type="ECO:0000313" key="2">
    <source>
        <dbReference type="Proteomes" id="UP000076078"/>
    </source>
</evidence>
<proteinExistence type="predicted"/>
<protein>
    <submittedName>
        <fullName evidence="1">Uncharacterized protein</fullName>
    </submittedName>
</protein>
<organism evidence="1 2">
    <name type="scientific">Tieghemostelium lacteum</name>
    <name type="common">Slime mold</name>
    <name type="synonym">Dictyostelium lacteum</name>
    <dbReference type="NCBI Taxonomy" id="361077"/>
    <lineage>
        <taxon>Eukaryota</taxon>
        <taxon>Amoebozoa</taxon>
        <taxon>Evosea</taxon>
        <taxon>Eumycetozoa</taxon>
        <taxon>Dictyostelia</taxon>
        <taxon>Dictyosteliales</taxon>
        <taxon>Raperosteliaceae</taxon>
        <taxon>Tieghemostelium</taxon>
    </lineage>
</organism>
<comment type="caution">
    <text evidence="1">The sequence shown here is derived from an EMBL/GenBank/DDBJ whole genome shotgun (WGS) entry which is preliminary data.</text>
</comment>
<dbReference type="EMBL" id="LODT01000041">
    <property type="protein sequence ID" value="KYQ89222.1"/>
    <property type="molecule type" value="Genomic_DNA"/>
</dbReference>
<reference evidence="1 2" key="1">
    <citation type="submission" date="2015-12" db="EMBL/GenBank/DDBJ databases">
        <title>Dictyostelia acquired genes for synthesis and detection of signals that induce cell-type specialization by lateral gene transfer from prokaryotes.</title>
        <authorList>
            <person name="Gloeckner G."/>
            <person name="Schaap P."/>
        </authorList>
    </citation>
    <scope>NUCLEOTIDE SEQUENCE [LARGE SCALE GENOMIC DNA]</scope>
    <source>
        <strain evidence="1 2">TK</strain>
    </source>
</reference>
<keyword evidence="2" id="KW-1185">Reference proteome</keyword>
<dbReference type="Proteomes" id="UP000076078">
    <property type="component" value="Unassembled WGS sequence"/>
</dbReference>
<gene>
    <name evidence="1" type="ORF">DLAC_09873</name>
</gene>
<evidence type="ECO:0000313" key="1">
    <source>
        <dbReference type="EMBL" id="KYQ89222.1"/>
    </source>
</evidence>
<name>A0A151Z5I3_TIELA</name>
<dbReference type="AlphaFoldDB" id="A0A151Z5I3"/>
<dbReference type="InParanoid" id="A0A151Z5I3"/>